<dbReference type="PROSITE" id="PS51186">
    <property type="entry name" value="GNAT"/>
    <property type="match status" value="1"/>
</dbReference>
<feature type="domain" description="N-acetyltransferase" evidence="1">
    <location>
        <begin position="172"/>
        <end position="312"/>
    </location>
</feature>
<evidence type="ECO:0000313" key="2">
    <source>
        <dbReference type="EMBL" id="MBB4908336.1"/>
    </source>
</evidence>
<dbReference type="GO" id="GO:0005840">
    <property type="term" value="C:ribosome"/>
    <property type="evidence" value="ECO:0007669"/>
    <property type="project" value="UniProtKB-KW"/>
</dbReference>
<dbReference type="GO" id="GO:0016747">
    <property type="term" value="F:acyltransferase activity, transferring groups other than amino-acyl groups"/>
    <property type="evidence" value="ECO:0007669"/>
    <property type="project" value="InterPro"/>
</dbReference>
<organism evidence="2 3">
    <name type="scientific">Actinophytocola algeriensis</name>
    <dbReference type="NCBI Taxonomy" id="1768010"/>
    <lineage>
        <taxon>Bacteria</taxon>
        <taxon>Bacillati</taxon>
        <taxon>Actinomycetota</taxon>
        <taxon>Actinomycetes</taxon>
        <taxon>Pseudonocardiales</taxon>
        <taxon>Pseudonocardiaceae</taxon>
    </lineage>
</organism>
<protein>
    <submittedName>
        <fullName evidence="2">Ribosomal protein S18 acetylase RimI-like enzyme</fullName>
    </submittedName>
</protein>
<gene>
    <name evidence="2" type="ORF">FHR82_004578</name>
</gene>
<accession>A0A7W7Q819</accession>
<proteinExistence type="predicted"/>
<keyword evidence="2" id="KW-0689">Ribosomal protein</keyword>
<comment type="caution">
    <text evidence="2">The sequence shown here is derived from an EMBL/GenBank/DDBJ whole genome shotgun (WGS) entry which is preliminary data.</text>
</comment>
<dbReference type="PANTHER" id="PTHR43072:SF60">
    <property type="entry name" value="L-2,4-DIAMINOBUTYRIC ACID ACETYLTRANSFERASE"/>
    <property type="match status" value="1"/>
</dbReference>
<keyword evidence="3" id="KW-1185">Reference proteome</keyword>
<dbReference type="CDD" id="cd04301">
    <property type="entry name" value="NAT_SF"/>
    <property type="match status" value="1"/>
</dbReference>
<dbReference type="Pfam" id="PF00583">
    <property type="entry name" value="Acetyltransf_1"/>
    <property type="match status" value="1"/>
</dbReference>
<dbReference type="EMBL" id="JACHJQ010000004">
    <property type="protein sequence ID" value="MBB4908336.1"/>
    <property type="molecule type" value="Genomic_DNA"/>
</dbReference>
<dbReference type="Proteomes" id="UP000520767">
    <property type="component" value="Unassembled WGS sequence"/>
</dbReference>
<dbReference type="SUPFAM" id="SSF55729">
    <property type="entry name" value="Acyl-CoA N-acyltransferases (Nat)"/>
    <property type="match status" value="2"/>
</dbReference>
<reference evidence="2 3" key="1">
    <citation type="submission" date="2020-08" db="EMBL/GenBank/DDBJ databases">
        <title>Genomic Encyclopedia of Type Strains, Phase III (KMG-III): the genomes of soil and plant-associated and newly described type strains.</title>
        <authorList>
            <person name="Whitman W."/>
        </authorList>
    </citation>
    <scope>NUCLEOTIDE SEQUENCE [LARGE SCALE GENOMIC DNA]</scope>
    <source>
        <strain evidence="2 3">CECT 8960</strain>
    </source>
</reference>
<keyword evidence="2" id="KW-0687">Ribonucleoprotein</keyword>
<dbReference type="RefSeq" id="WP_184812417.1">
    <property type="nucleotide sequence ID" value="NZ_JACHJQ010000004.1"/>
</dbReference>
<evidence type="ECO:0000259" key="1">
    <source>
        <dbReference type="PROSITE" id="PS51186"/>
    </source>
</evidence>
<evidence type="ECO:0000313" key="3">
    <source>
        <dbReference type="Proteomes" id="UP000520767"/>
    </source>
</evidence>
<name>A0A7W7Q819_9PSEU</name>
<dbReference type="AlphaFoldDB" id="A0A7W7Q819"/>
<dbReference type="PANTHER" id="PTHR43072">
    <property type="entry name" value="N-ACETYLTRANSFERASE"/>
    <property type="match status" value="1"/>
</dbReference>
<sequence>MYDVRTANPADREAVIALVARLQHEPAHRIAFHGETPQEVAEELAAIEPAWPACAVVAEDRGGRVRGALSVEVDPGQRRAYLYGPYVDVPANHPAAGNLWQATADAMLEQALRLPALAGVRVLELFGHSENRLLADFAARHGMRAAMSTRCFTLTAAPLRSLLVRHTPDDRVVPLPADPAIKAAVAGLHDRCFPGAPTNGAQLVAGDRHRVVVLLGENGLLGYAGGYTQAEEYYVDVVGVAEDARSCGVGRALVRRLLGELSAADGVRDRAAALIRSGNDPSERMFTKLGFELAEELVSYRSDIATAHRPAV</sequence>
<dbReference type="InterPro" id="IPR000182">
    <property type="entry name" value="GNAT_dom"/>
</dbReference>
<dbReference type="InterPro" id="IPR016181">
    <property type="entry name" value="Acyl_CoA_acyltransferase"/>
</dbReference>
<dbReference type="Gene3D" id="3.40.630.30">
    <property type="match status" value="1"/>
</dbReference>